<dbReference type="InterPro" id="IPR009057">
    <property type="entry name" value="Homeodomain-like_sf"/>
</dbReference>
<dbReference type="Pfam" id="PF12833">
    <property type="entry name" value="HTH_18"/>
    <property type="match status" value="1"/>
</dbReference>
<dbReference type="Pfam" id="PF12625">
    <property type="entry name" value="Arabinose_bd"/>
    <property type="match status" value="1"/>
</dbReference>
<name>A0ABV3U0T0_9GAMM</name>
<evidence type="ECO:0000256" key="2">
    <source>
        <dbReference type="ARBA" id="ARBA00023125"/>
    </source>
</evidence>
<evidence type="ECO:0000259" key="4">
    <source>
        <dbReference type="PROSITE" id="PS01124"/>
    </source>
</evidence>
<comment type="caution">
    <text evidence="5">The sequence shown here is derived from an EMBL/GenBank/DDBJ whole genome shotgun (WGS) entry which is preliminary data.</text>
</comment>
<keyword evidence="2" id="KW-0238">DNA-binding</keyword>
<dbReference type="PRINTS" id="PR00032">
    <property type="entry name" value="HTHARAC"/>
</dbReference>
<feature type="domain" description="HTH araC/xylS-type" evidence="4">
    <location>
        <begin position="243"/>
        <end position="345"/>
    </location>
</feature>
<dbReference type="SMART" id="SM00342">
    <property type="entry name" value="HTH_ARAC"/>
    <property type="match status" value="1"/>
</dbReference>
<evidence type="ECO:0000256" key="3">
    <source>
        <dbReference type="ARBA" id="ARBA00023163"/>
    </source>
</evidence>
<keyword evidence="1" id="KW-0805">Transcription regulation</keyword>
<organism evidence="5 6">
    <name type="scientific">Zhongshania guokunii</name>
    <dbReference type="NCBI Taxonomy" id="641783"/>
    <lineage>
        <taxon>Bacteria</taxon>
        <taxon>Pseudomonadati</taxon>
        <taxon>Pseudomonadota</taxon>
        <taxon>Gammaproteobacteria</taxon>
        <taxon>Cellvibrionales</taxon>
        <taxon>Spongiibacteraceae</taxon>
        <taxon>Zhongshania</taxon>
    </lineage>
</organism>
<evidence type="ECO:0000313" key="6">
    <source>
        <dbReference type="Proteomes" id="UP001557485"/>
    </source>
</evidence>
<protein>
    <submittedName>
        <fullName evidence="5">AraC family transcriptional regulator ligand-binding domain-containing protein</fullName>
    </submittedName>
</protein>
<dbReference type="InterPro" id="IPR032687">
    <property type="entry name" value="AraC-type_N"/>
</dbReference>
<gene>
    <name evidence="5" type="ORF">AB4876_01175</name>
</gene>
<dbReference type="PANTHER" id="PTHR47894:SF1">
    <property type="entry name" value="HTH-TYPE TRANSCRIPTIONAL REGULATOR VQSM"/>
    <property type="match status" value="1"/>
</dbReference>
<dbReference type="PROSITE" id="PS01124">
    <property type="entry name" value="HTH_ARAC_FAMILY_2"/>
    <property type="match status" value="1"/>
</dbReference>
<dbReference type="Gene3D" id="1.10.10.60">
    <property type="entry name" value="Homeodomain-like"/>
    <property type="match status" value="1"/>
</dbReference>
<dbReference type="InterPro" id="IPR018060">
    <property type="entry name" value="HTH_AraC"/>
</dbReference>
<keyword evidence="6" id="KW-1185">Reference proteome</keyword>
<sequence length="345" mass="38408">MPVSKPSPINTVTAAMRTVHSSAFKALLQAAQALGVNVAELVAAVGLTPVGLNDAERRYPVADLYTLHELFARRSGIPDIGVYIGRIDYIRHLNLQLYACSGCSTFREYLNIMPSVLSIVGDIGEFKVRRDGEFIRLDWEVLTPPNNNQRYVSDASLTVAAAIVNSACVRQIPIRAAHFNYAQPDDLSVLKQAFGDNLHFAKAKSCLYLDAASLDYVLIRPDSEWALALAQPIRHLFEDGEDNDFIVALRKTLLKLLPSGDIGLDRAASSLNISRRTLQRRLADAGTQYLQLLQNLRSTLAVQYLHDERLSITEIAFLLGYMDQSSFSAAFRSWHGQSPRDFRKK</sequence>
<proteinExistence type="predicted"/>
<accession>A0ABV3U0T0</accession>
<dbReference type="Proteomes" id="UP001557485">
    <property type="component" value="Unassembled WGS sequence"/>
</dbReference>
<dbReference type="InterPro" id="IPR020449">
    <property type="entry name" value="Tscrpt_reg_AraC-type_HTH"/>
</dbReference>
<dbReference type="PANTHER" id="PTHR47894">
    <property type="entry name" value="HTH-TYPE TRANSCRIPTIONAL REGULATOR GADX"/>
    <property type="match status" value="1"/>
</dbReference>
<dbReference type="RefSeq" id="WP_368379824.1">
    <property type="nucleotide sequence ID" value="NZ_JBFRYA010000001.1"/>
</dbReference>
<evidence type="ECO:0000256" key="1">
    <source>
        <dbReference type="ARBA" id="ARBA00023015"/>
    </source>
</evidence>
<keyword evidence="3" id="KW-0804">Transcription</keyword>
<dbReference type="SUPFAM" id="SSF46689">
    <property type="entry name" value="Homeodomain-like"/>
    <property type="match status" value="1"/>
</dbReference>
<evidence type="ECO:0000313" key="5">
    <source>
        <dbReference type="EMBL" id="MEX1667500.1"/>
    </source>
</evidence>
<dbReference type="EMBL" id="JBFRYA010000001">
    <property type="protein sequence ID" value="MEX1667500.1"/>
    <property type="molecule type" value="Genomic_DNA"/>
</dbReference>
<reference evidence="5 6" key="1">
    <citation type="journal article" date="2011" name="Int. J. Syst. Evol. Microbiol.">
        <title>Zhongshania antarctica gen. nov., sp. nov. and Zhongshania guokunii sp. nov., gammaproteobacteria respectively isolated from coastal attached (fast) ice and surface seawater of the Antarctic.</title>
        <authorList>
            <person name="Li H.J."/>
            <person name="Zhang X.Y."/>
            <person name="Chen C.X."/>
            <person name="Zhang Y.J."/>
            <person name="Gao Z.M."/>
            <person name="Yu Y."/>
            <person name="Chen X.L."/>
            <person name="Chen B."/>
            <person name="Zhang Y.Z."/>
        </authorList>
    </citation>
    <scope>NUCLEOTIDE SEQUENCE [LARGE SCALE GENOMIC DNA]</scope>
    <source>
        <strain evidence="5 6">ZS6-22T</strain>
    </source>
</reference>